<comment type="caution">
    <text evidence="2">The sequence shown here is derived from an EMBL/GenBank/DDBJ whole genome shotgun (WGS) entry which is preliminary data.</text>
</comment>
<keyword evidence="3" id="KW-1185">Reference proteome</keyword>
<protein>
    <submittedName>
        <fullName evidence="2">Uncharacterized protein</fullName>
    </submittedName>
</protein>
<evidence type="ECO:0000256" key="1">
    <source>
        <dbReference type="SAM" id="Phobius"/>
    </source>
</evidence>
<dbReference type="RefSeq" id="WP_306847098.1">
    <property type="nucleotide sequence ID" value="NZ_JAUSSK010000001.1"/>
</dbReference>
<keyword evidence="1" id="KW-0472">Membrane</keyword>
<gene>
    <name evidence="2" type="ORF">J2T07_000593</name>
</gene>
<keyword evidence="1" id="KW-1133">Transmembrane helix</keyword>
<dbReference type="EMBL" id="JAUSSK010000001">
    <property type="protein sequence ID" value="MDQ0008434.1"/>
    <property type="molecule type" value="Genomic_DNA"/>
</dbReference>
<dbReference type="Proteomes" id="UP001237737">
    <property type="component" value="Unassembled WGS sequence"/>
</dbReference>
<reference evidence="2 3" key="1">
    <citation type="submission" date="2023-07" db="EMBL/GenBank/DDBJ databases">
        <title>Sorghum-associated microbial communities from plants grown in Nebraska, USA.</title>
        <authorList>
            <person name="Schachtman D."/>
        </authorList>
    </citation>
    <scope>NUCLEOTIDE SEQUENCE [LARGE SCALE GENOMIC DNA]</scope>
    <source>
        <strain evidence="2 3">CC60</strain>
    </source>
</reference>
<feature type="transmembrane region" description="Helical" evidence="1">
    <location>
        <begin position="6"/>
        <end position="25"/>
    </location>
</feature>
<evidence type="ECO:0000313" key="3">
    <source>
        <dbReference type="Proteomes" id="UP001237737"/>
    </source>
</evidence>
<organism evidence="2 3">
    <name type="scientific">Luteibacter jiangsuensis</name>
    <dbReference type="NCBI Taxonomy" id="637577"/>
    <lineage>
        <taxon>Bacteria</taxon>
        <taxon>Pseudomonadati</taxon>
        <taxon>Pseudomonadota</taxon>
        <taxon>Gammaproteobacteria</taxon>
        <taxon>Lysobacterales</taxon>
        <taxon>Rhodanobacteraceae</taxon>
        <taxon>Luteibacter</taxon>
    </lineage>
</organism>
<evidence type="ECO:0000313" key="2">
    <source>
        <dbReference type="EMBL" id="MDQ0008434.1"/>
    </source>
</evidence>
<name>A0ABT9STW1_9GAMM</name>
<proteinExistence type="predicted"/>
<keyword evidence="1" id="KW-0812">Transmembrane</keyword>
<accession>A0ABT9STW1</accession>
<sequence>MKIAPVTVGDCIAALAFLLSLYAVISTSRFNNRQRKLIEGQERLNEVVFARESVEATKAKEADLGASFVKLGSNSYRLKVWNRGKATARRVRLEFPEGNECVMESDVEAKFPMELLEPQHSVELIAVVGLNTKRKHPMRLCWDDDSGDDHQKRVYPTL</sequence>